<gene>
    <name evidence="2" type="ORF">NEILACOT_04497</name>
    <name evidence="1" type="ORF">NEILACOT_04996</name>
</gene>
<accession>D0WAC8</accession>
<comment type="caution">
    <text evidence="2">The sequence shown here is derived from an EMBL/GenBank/DDBJ whole genome shotgun (WGS) entry which is preliminary data.</text>
</comment>
<name>D0WAC8_NEILA</name>
<evidence type="ECO:0000313" key="1">
    <source>
        <dbReference type="EMBL" id="EEZ75024.1"/>
    </source>
</evidence>
<evidence type="ECO:0000313" key="2">
    <source>
        <dbReference type="EMBL" id="EEZ75527.1"/>
    </source>
</evidence>
<organism evidence="2 3">
    <name type="scientific">Neisseria lactamica ATCC 23970</name>
    <dbReference type="NCBI Taxonomy" id="546265"/>
    <lineage>
        <taxon>Bacteria</taxon>
        <taxon>Pseudomonadati</taxon>
        <taxon>Pseudomonadota</taxon>
        <taxon>Betaproteobacteria</taxon>
        <taxon>Neisseriales</taxon>
        <taxon>Neisseriaceae</taxon>
        <taxon>Neisseria</taxon>
    </lineage>
</organism>
<evidence type="ECO:0000313" key="3">
    <source>
        <dbReference type="Proteomes" id="UP000003843"/>
    </source>
</evidence>
<proteinExistence type="predicted"/>
<dbReference type="Proteomes" id="UP000003843">
    <property type="component" value="Unassembled WGS sequence"/>
</dbReference>
<dbReference type="EMBL" id="ACEQ02000016">
    <property type="protein sequence ID" value="EEZ75527.1"/>
    <property type="molecule type" value="Genomic_DNA"/>
</dbReference>
<protein>
    <submittedName>
        <fullName evidence="2">Uncharacterized protein</fullName>
    </submittedName>
</protein>
<reference evidence="2 3" key="1">
    <citation type="submission" date="2009-10" db="EMBL/GenBank/DDBJ databases">
        <authorList>
            <person name="Weinstock G."/>
            <person name="Sodergren E."/>
            <person name="Clifton S."/>
            <person name="Fulton L."/>
            <person name="Fulton B."/>
            <person name="Courtney L."/>
            <person name="Fronick C."/>
            <person name="Harrison M."/>
            <person name="Strong C."/>
            <person name="Farmer C."/>
            <person name="Delahaunty K."/>
            <person name="Markovic C."/>
            <person name="Hall O."/>
            <person name="Minx P."/>
            <person name="Tomlinson C."/>
            <person name="Mitreva M."/>
            <person name="Nelson J."/>
            <person name="Hou S."/>
            <person name="Wollam A."/>
            <person name="Pepin K.H."/>
            <person name="Johnson M."/>
            <person name="Bhonagiri V."/>
            <person name="Nash W.E."/>
            <person name="Warren W."/>
            <person name="Chinwalla A."/>
            <person name="Mardis E.R."/>
            <person name="Wilson R.K."/>
        </authorList>
    </citation>
    <scope>NUCLEOTIDE SEQUENCE [LARGE SCALE GENOMIC DNA]</scope>
    <source>
        <strain evidence="2 3">ATCC 23970</strain>
    </source>
</reference>
<dbReference type="EMBL" id="ACEQ02000025">
    <property type="protein sequence ID" value="EEZ75024.1"/>
    <property type="molecule type" value="Genomic_DNA"/>
</dbReference>
<sequence length="61" mass="6911">MSSVLYLNGFISPSWYISHRLSGNITPFVVLFDTVCRAIQHRLSGNSTPFCRYIAPFSVQD</sequence>
<dbReference type="AlphaFoldDB" id="D0WAC8"/>